<dbReference type="FunFam" id="3.40.50.300:FF:000221">
    <property type="entry name" value="Multidrug ABC transporter ATP-binding protein"/>
    <property type="match status" value="1"/>
</dbReference>
<dbReference type="GO" id="GO:0016887">
    <property type="term" value="F:ATP hydrolysis activity"/>
    <property type="evidence" value="ECO:0007669"/>
    <property type="project" value="InterPro"/>
</dbReference>
<evidence type="ECO:0000256" key="6">
    <source>
        <dbReference type="ARBA" id="ARBA00022840"/>
    </source>
</evidence>
<dbReference type="OrthoDB" id="9806127at2"/>
<evidence type="ECO:0000259" key="10">
    <source>
        <dbReference type="PROSITE" id="PS50893"/>
    </source>
</evidence>
<keyword evidence="4 9" id="KW-0812">Transmembrane</keyword>
<dbReference type="InterPro" id="IPR017871">
    <property type="entry name" value="ABC_transporter-like_CS"/>
</dbReference>
<feature type="transmembrane region" description="Helical" evidence="9">
    <location>
        <begin position="16"/>
        <end position="37"/>
    </location>
</feature>
<dbReference type="HOGENOM" id="CLU_000604_84_9_9"/>
<dbReference type="SMART" id="SM00382">
    <property type="entry name" value="AAA"/>
    <property type="match status" value="1"/>
</dbReference>
<dbReference type="InterPro" id="IPR011527">
    <property type="entry name" value="ABC1_TM_dom"/>
</dbReference>
<dbReference type="NCBIfam" id="TIGR02857">
    <property type="entry name" value="CydD"/>
    <property type="match status" value="1"/>
</dbReference>
<dbReference type="SUPFAM" id="SSF90123">
    <property type="entry name" value="ABC transporter transmembrane region"/>
    <property type="match status" value="1"/>
</dbReference>
<evidence type="ECO:0000256" key="7">
    <source>
        <dbReference type="ARBA" id="ARBA00022989"/>
    </source>
</evidence>
<sequence length="571" mass="62676">MQTLKEWTKQKRNETILLRLNAVALGLSIVAMAWFIVRVVDGVFLQGEGFWDVVPYLILTAVALLFRSLFTWLGGRIGIRLGTQIKQEYRQWLTEDADQKSGQLTGERTGVFVDAVDEVEGYVKNYYPQLIQSSTVPLVLLAAIFYMNWVSGLILLVTAPFIPIMMIVVGKNAEKRSEAQMEKLNRFSGTFMDLLQGLVTLRFLGKSKEKAGDIAASSMSYRDATMDVLKVAFLSSLMLEFISMLSISLVALEVGLRLVIFDQLTFFTAFFVLILAPEFFASLKELGTAFHNGKSSTGAWERVKGAVGDGTVAVKNGDRDMPADASLDLEAKGMAFSYGAGQFALGPVDFSIPEGNHVAIVGPSGSGKSTLLQLITGLRAPESGELTVSGIPVHALRRESWFREISYLTQHPYLFSGTLRENIRMGALEDILDSDILEAAKDAGLTSLIDRLPQGLDTPIGEAGRGLSGGERQRIALARAFLKKPRLIVFDEPTTGLDLRTEQILQAGIRTLSEKATMITVAHRLHTIREADRILFMDNGRIIANGKHSELINTVPAYRQMVSVETGGDAS</sequence>
<dbReference type="Gene3D" id="3.40.50.300">
    <property type="entry name" value="P-loop containing nucleotide triphosphate hydrolases"/>
    <property type="match status" value="1"/>
</dbReference>
<dbReference type="SUPFAM" id="SSF52540">
    <property type="entry name" value="P-loop containing nucleoside triphosphate hydrolases"/>
    <property type="match status" value="1"/>
</dbReference>
<dbReference type="PANTHER" id="PTHR24221">
    <property type="entry name" value="ATP-BINDING CASSETTE SUB-FAMILY B"/>
    <property type="match status" value="1"/>
</dbReference>
<evidence type="ECO:0000256" key="5">
    <source>
        <dbReference type="ARBA" id="ARBA00022741"/>
    </source>
</evidence>
<dbReference type="GO" id="GO:0042883">
    <property type="term" value="P:cysteine transport"/>
    <property type="evidence" value="ECO:0007669"/>
    <property type="project" value="InterPro"/>
</dbReference>
<accession>D6XYP4</accession>
<dbReference type="EMBL" id="CP001791">
    <property type="protein sequence ID" value="ADH98202.1"/>
    <property type="molecule type" value="Genomic_DNA"/>
</dbReference>
<dbReference type="STRING" id="439292.Bsel_0667"/>
<dbReference type="PROSITE" id="PS50929">
    <property type="entry name" value="ABC_TM1F"/>
    <property type="match status" value="1"/>
</dbReference>
<keyword evidence="2" id="KW-0813">Transport</keyword>
<dbReference type="InterPro" id="IPR014216">
    <property type="entry name" value="ABC_transptr_CydD"/>
</dbReference>
<feature type="transmembrane region" description="Helical" evidence="9">
    <location>
        <begin position="153"/>
        <end position="173"/>
    </location>
</feature>
<evidence type="ECO:0000313" key="12">
    <source>
        <dbReference type="EMBL" id="ADH98202.1"/>
    </source>
</evidence>
<dbReference type="GO" id="GO:0005886">
    <property type="term" value="C:plasma membrane"/>
    <property type="evidence" value="ECO:0007669"/>
    <property type="project" value="UniProtKB-SubCell"/>
</dbReference>
<keyword evidence="3" id="KW-1003">Cell membrane</keyword>
<evidence type="ECO:0000256" key="9">
    <source>
        <dbReference type="SAM" id="Phobius"/>
    </source>
</evidence>
<evidence type="ECO:0000259" key="11">
    <source>
        <dbReference type="PROSITE" id="PS50929"/>
    </source>
</evidence>
<dbReference type="KEGG" id="bse:Bsel_0667"/>
<dbReference type="eggNOG" id="COG4988">
    <property type="taxonomic scope" value="Bacteria"/>
</dbReference>
<evidence type="ECO:0000256" key="4">
    <source>
        <dbReference type="ARBA" id="ARBA00022692"/>
    </source>
</evidence>
<reference evidence="12" key="1">
    <citation type="submission" date="2009-10" db="EMBL/GenBank/DDBJ databases">
        <title>Complete sequence of Bacillus selenitireducens MLS10.</title>
        <authorList>
            <consortium name="US DOE Joint Genome Institute"/>
            <person name="Lucas S."/>
            <person name="Copeland A."/>
            <person name="Lapidus A."/>
            <person name="Glavina del Rio T."/>
            <person name="Dalin E."/>
            <person name="Tice H."/>
            <person name="Bruce D."/>
            <person name="Goodwin L."/>
            <person name="Pitluck S."/>
            <person name="Sims D."/>
            <person name="Brettin T."/>
            <person name="Detter J.C."/>
            <person name="Han C."/>
            <person name="Larimer F."/>
            <person name="Land M."/>
            <person name="Hauser L."/>
            <person name="Kyrpides N."/>
            <person name="Ovchinnikova G."/>
            <person name="Stolz J."/>
        </authorList>
    </citation>
    <scope>NUCLEOTIDE SEQUENCE [LARGE SCALE GENOMIC DNA]</scope>
    <source>
        <strain evidence="12">MLS10</strain>
    </source>
</reference>
<dbReference type="InterPro" id="IPR003593">
    <property type="entry name" value="AAA+_ATPase"/>
</dbReference>
<evidence type="ECO:0000256" key="3">
    <source>
        <dbReference type="ARBA" id="ARBA00022475"/>
    </source>
</evidence>
<feature type="transmembrane region" description="Helical" evidence="9">
    <location>
        <begin position="49"/>
        <end position="70"/>
    </location>
</feature>
<dbReference type="GO" id="GO:0005524">
    <property type="term" value="F:ATP binding"/>
    <property type="evidence" value="ECO:0007669"/>
    <property type="project" value="UniProtKB-KW"/>
</dbReference>
<feature type="domain" description="ABC transporter" evidence="10">
    <location>
        <begin position="329"/>
        <end position="564"/>
    </location>
</feature>
<dbReference type="CDD" id="cd18584">
    <property type="entry name" value="ABC_6TM_AarD_CydD"/>
    <property type="match status" value="1"/>
</dbReference>
<comment type="subcellular location">
    <subcellularLocation>
        <location evidence="1">Cell membrane</location>
        <topology evidence="1">Multi-pass membrane protein</topology>
    </subcellularLocation>
</comment>
<evidence type="ECO:0000256" key="1">
    <source>
        <dbReference type="ARBA" id="ARBA00004651"/>
    </source>
</evidence>
<dbReference type="PANTHER" id="PTHR24221:SF590">
    <property type="entry name" value="COMPONENT LINKED WITH THE ASSEMBLY OF CYTOCHROME' TRANSPORT TRANSMEMBRANE ATP-BINDING PROTEIN ABC TRANSPORTER CYDD-RELATED"/>
    <property type="match status" value="1"/>
</dbReference>
<gene>
    <name evidence="12" type="ordered locus">Bsel_0667</name>
</gene>
<feature type="transmembrane region" description="Helical" evidence="9">
    <location>
        <begin position="258"/>
        <end position="276"/>
    </location>
</feature>
<keyword evidence="13" id="KW-1185">Reference proteome</keyword>
<name>D6XYP4_BACIE</name>
<dbReference type="Pfam" id="PF00664">
    <property type="entry name" value="ABC_membrane"/>
    <property type="match status" value="1"/>
</dbReference>
<evidence type="ECO:0000313" key="13">
    <source>
        <dbReference type="Proteomes" id="UP000000271"/>
    </source>
</evidence>
<dbReference type="AlphaFoldDB" id="D6XYP4"/>
<dbReference type="Pfam" id="PF00005">
    <property type="entry name" value="ABC_tran"/>
    <property type="match status" value="1"/>
</dbReference>
<protein>
    <submittedName>
        <fullName evidence="12">ABC transporter, CydDC cysteine exporter (CydDC-E) family, permease/ATP-binding protein CydD</fullName>
    </submittedName>
</protein>
<dbReference type="GO" id="GO:0140359">
    <property type="term" value="F:ABC-type transporter activity"/>
    <property type="evidence" value="ECO:0007669"/>
    <property type="project" value="InterPro"/>
</dbReference>
<evidence type="ECO:0000256" key="2">
    <source>
        <dbReference type="ARBA" id="ARBA00022448"/>
    </source>
</evidence>
<feature type="domain" description="ABC transmembrane type-1" evidence="11">
    <location>
        <begin position="22"/>
        <end position="295"/>
    </location>
</feature>
<keyword evidence="5" id="KW-0547">Nucleotide-binding</keyword>
<keyword evidence="8 9" id="KW-0472">Membrane</keyword>
<evidence type="ECO:0000256" key="8">
    <source>
        <dbReference type="ARBA" id="ARBA00023136"/>
    </source>
</evidence>
<organism evidence="12 13">
    <name type="scientific">Bacillus selenitireducens (strain ATCC 700615 / DSM 15326 / MLS10)</name>
    <dbReference type="NCBI Taxonomy" id="439292"/>
    <lineage>
        <taxon>Bacteria</taxon>
        <taxon>Bacillati</taxon>
        <taxon>Bacillota</taxon>
        <taxon>Bacilli</taxon>
        <taxon>Bacillales</taxon>
        <taxon>Bacillaceae</taxon>
        <taxon>Salisediminibacterium</taxon>
    </lineage>
</organism>
<feature type="transmembrane region" description="Helical" evidence="9">
    <location>
        <begin position="228"/>
        <end position="252"/>
    </location>
</feature>
<dbReference type="InterPro" id="IPR003439">
    <property type="entry name" value="ABC_transporter-like_ATP-bd"/>
</dbReference>
<dbReference type="InterPro" id="IPR039421">
    <property type="entry name" value="Type_1_exporter"/>
</dbReference>
<dbReference type="InterPro" id="IPR036640">
    <property type="entry name" value="ABC1_TM_sf"/>
</dbReference>
<keyword evidence="6" id="KW-0067">ATP-binding</keyword>
<dbReference type="Gene3D" id="1.20.1560.10">
    <property type="entry name" value="ABC transporter type 1, transmembrane domain"/>
    <property type="match status" value="1"/>
</dbReference>
<proteinExistence type="predicted"/>
<dbReference type="InterPro" id="IPR027417">
    <property type="entry name" value="P-loop_NTPase"/>
</dbReference>
<keyword evidence="7 9" id="KW-1133">Transmembrane helix</keyword>
<dbReference type="PROSITE" id="PS00211">
    <property type="entry name" value="ABC_TRANSPORTER_1"/>
    <property type="match status" value="1"/>
</dbReference>
<dbReference type="PROSITE" id="PS50893">
    <property type="entry name" value="ABC_TRANSPORTER_2"/>
    <property type="match status" value="1"/>
</dbReference>
<dbReference type="Proteomes" id="UP000000271">
    <property type="component" value="Chromosome"/>
</dbReference>
<dbReference type="RefSeq" id="WP_013171631.1">
    <property type="nucleotide sequence ID" value="NC_014219.1"/>
</dbReference>